<feature type="compositionally biased region" description="Polar residues" evidence="1">
    <location>
        <begin position="90"/>
        <end position="103"/>
    </location>
</feature>
<gene>
    <name evidence="2" type="ordered locus">MTR_5g007160</name>
</gene>
<dbReference type="EMBL" id="CM001221">
    <property type="protein sequence ID" value="AES93759.1"/>
    <property type="molecule type" value="Genomic_DNA"/>
</dbReference>
<dbReference type="Proteomes" id="UP000002051">
    <property type="component" value="Chromosome 5"/>
</dbReference>
<dbReference type="HOGENOM" id="CLU_1527443_0_0_1"/>
<evidence type="ECO:0000256" key="1">
    <source>
        <dbReference type="SAM" id="MobiDB-lite"/>
    </source>
</evidence>
<sequence length="176" mass="19989">MKILWYELEDLRPTPSCSCVNPCTCSLSNYVHNYKNMEYIICFLKGLNANYSNVRTQILLMDPLPSISKVYSSVSQQGFNHSDDSTAVSINYTNPKNLSNQSKGRGYQSKTHIEASKNDSNSLASHHRGNSQQSRTHSVKQQNHDNNLSLSKEEYKYLINLLKSSHYESSSKKQST</sequence>
<evidence type="ECO:0000313" key="2">
    <source>
        <dbReference type="EMBL" id="AES93759.1"/>
    </source>
</evidence>
<feature type="compositionally biased region" description="Polar residues" evidence="1">
    <location>
        <begin position="118"/>
        <end position="149"/>
    </location>
</feature>
<dbReference type="EnsemblPlants" id="AES93759">
    <property type="protein sequence ID" value="AES93759"/>
    <property type="gene ID" value="MTR_5g007160"/>
</dbReference>
<dbReference type="PANTHER" id="PTHR34222:SF99">
    <property type="entry name" value="PROTEIN, PUTATIVE-RELATED"/>
    <property type="match status" value="1"/>
</dbReference>
<dbReference type="PANTHER" id="PTHR34222">
    <property type="entry name" value="GAG_PRE-INTEGRS DOMAIN-CONTAINING PROTEIN"/>
    <property type="match status" value="1"/>
</dbReference>
<keyword evidence="4" id="KW-1185">Reference proteome</keyword>
<feature type="region of interest" description="Disordered" evidence="1">
    <location>
        <begin position="90"/>
        <end position="149"/>
    </location>
</feature>
<accession>G7K540</accession>
<proteinExistence type="predicted"/>
<protein>
    <submittedName>
        <fullName evidence="2 3">Uncharacterized protein</fullName>
    </submittedName>
</protein>
<organism evidence="2 4">
    <name type="scientific">Medicago truncatula</name>
    <name type="common">Barrel medic</name>
    <name type="synonym">Medicago tribuloides</name>
    <dbReference type="NCBI Taxonomy" id="3880"/>
    <lineage>
        <taxon>Eukaryota</taxon>
        <taxon>Viridiplantae</taxon>
        <taxon>Streptophyta</taxon>
        <taxon>Embryophyta</taxon>
        <taxon>Tracheophyta</taxon>
        <taxon>Spermatophyta</taxon>
        <taxon>Magnoliopsida</taxon>
        <taxon>eudicotyledons</taxon>
        <taxon>Gunneridae</taxon>
        <taxon>Pentapetalae</taxon>
        <taxon>rosids</taxon>
        <taxon>fabids</taxon>
        <taxon>Fabales</taxon>
        <taxon>Fabaceae</taxon>
        <taxon>Papilionoideae</taxon>
        <taxon>50 kb inversion clade</taxon>
        <taxon>NPAAA clade</taxon>
        <taxon>Hologalegina</taxon>
        <taxon>IRL clade</taxon>
        <taxon>Trifolieae</taxon>
        <taxon>Medicago</taxon>
    </lineage>
</organism>
<name>G7K540_MEDTR</name>
<dbReference type="PaxDb" id="3880-AES93759"/>
<reference evidence="2 4" key="1">
    <citation type="journal article" date="2011" name="Nature">
        <title>The Medicago genome provides insight into the evolution of rhizobial symbioses.</title>
        <authorList>
            <person name="Young N.D."/>
            <person name="Debelle F."/>
            <person name="Oldroyd G.E."/>
            <person name="Geurts R."/>
            <person name="Cannon S.B."/>
            <person name="Udvardi M.K."/>
            <person name="Benedito V.A."/>
            <person name="Mayer K.F."/>
            <person name="Gouzy J."/>
            <person name="Schoof H."/>
            <person name="Van de Peer Y."/>
            <person name="Proost S."/>
            <person name="Cook D.R."/>
            <person name="Meyers B.C."/>
            <person name="Spannagl M."/>
            <person name="Cheung F."/>
            <person name="De Mita S."/>
            <person name="Krishnakumar V."/>
            <person name="Gundlach H."/>
            <person name="Zhou S."/>
            <person name="Mudge J."/>
            <person name="Bharti A.K."/>
            <person name="Murray J.D."/>
            <person name="Naoumkina M.A."/>
            <person name="Rosen B."/>
            <person name="Silverstein K.A."/>
            <person name="Tang H."/>
            <person name="Rombauts S."/>
            <person name="Zhao P.X."/>
            <person name="Zhou P."/>
            <person name="Barbe V."/>
            <person name="Bardou P."/>
            <person name="Bechner M."/>
            <person name="Bellec A."/>
            <person name="Berger A."/>
            <person name="Berges H."/>
            <person name="Bidwell S."/>
            <person name="Bisseling T."/>
            <person name="Choisne N."/>
            <person name="Couloux A."/>
            <person name="Denny R."/>
            <person name="Deshpande S."/>
            <person name="Dai X."/>
            <person name="Doyle J.J."/>
            <person name="Dudez A.M."/>
            <person name="Farmer A.D."/>
            <person name="Fouteau S."/>
            <person name="Franken C."/>
            <person name="Gibelin C."/>
            <person name="Gish J."/>
            <person name="Goldstein S."/>
            <person name="Gonzalez A.J."/>
            <person name="Green P.J."/>
            <person name="Hallab A."/>
            <person name="Hartog M."/>
            <person name="Hua A."/>
            <person name="Humphray S.J."/>
            <person name="Jeong D.H."/>
            <person name="Jing Y."/>
            <person name="Jocker A."/>
            <person name="Kenton S.M."/>
            <person name="Kim D.J."/>
            <person name="Klee K."/>
            <person name="Lai H."/>
            <person name="Lang C."/>
            <person name="Lin S."/>
            <person name="Macmil S.L."/>
            <person name="Magdelenat G."/>
            <person name="Matthews L."/>
            <person name="McCorrison J."/>
            <person name="Monaghan E.L."/>
            <person name="Mun J.H."/>
            <person name="Najar F.Z."/>
            <person name="Nicholson C."/>
            <person name="Noirot C."/>
            <person name="O'Bleness M."/>
            <person name="Paule C.R."/>
            <person name="Poulain J."/>
            <person name="Prion F."/>
            <person name="Qin B."/>
            <person name="Qu C."/>
            <person name="Retzel E.F."/>
            <person name="Riddle C."/>
            <person name="Sallet E."/>
            <person name="Samain S."/>
            <person name="Samson N."/>
            <person name="Sanders I."/>
            <person name="Saurat O."/>
            <person name="Scarpelli C."/>
            <person name="Schiex T."/>
            <person name="Segurens B."/>
            <person name="Severin A.J."/>
            <person name="Sherrier D.J."/>
            <person name="Shi R."/>
            <person name="Sims S."/>
            <person name="Singer S.R."/>
            <person name="Sinharoy S."/>
            <person name="Sterck L."/>
            <person name="Viollet A."/>
            <person name="Wang B.B."/>
            <person name="Wang K."/>
            <person name="Wang M."/>
            <person name="Wang X."/>
            <person name="Warfsmann J."/>
            <person name="Weissenbach J."/>
            <person name="White D.D."/>
            <person name="White J.D."/>
            <person name="Wiley G.B."/>
            <person name="Wincker P."/>
            <person name="Xing Y."/>
            <person name="Yang L."/>
            <person name="Yao Z."/>
            <person name="Ying F."/>
            <person name="Zhai J."/>
            <person name="Zhou L."/>
            <person name="Zuber A."/>
            <person name="Denarie J."/>
            <person name="Dixon R.A."/>
            <person name="May G.D."/>
            <person name="Schwartz D.C."/>
            <person name="Rogers J."/>
            <person name="Quetier F."/>
            <person name="Town C.D."/>
            <person name="Roe B.A."/>
        </authorList>
    </citation>
    <scope>NUCLEOTIDE SEQUENCE [LARGE SCALE GENOMIC DNA]</scope>
    <source>
        <strain evidence="2">A17</strain>
        <strain evidence="3 4">cv. Jemalong A17</strain>
    </source>
</reference>
<reference evidence="3" key="3">
    <citation type="submission" date="2015-04" db="UniProtKB">
        <authorList>
            <consortium name="EnsemblPlants"/>
        </authorList>
    </citation>
    <scope>IDENTIFICATION</scope>
    <source>
        <strain evidence="3">cv. Jemalong A17</strain>
    </source>
</reference>
<reference evidence="2 4" key="2">
    <citation type="journal article" date="2014" name="BMC Genomics">
        <title>An improved genome release (version Mt4.0) for the model legume Medicago truncatula.</title>
        <authorList>
            <person name="Tang H."/>
            <person name="Krishnakumar V."/>
            <person name="Bidwell S."/>
            <person name="Rosen B."/>
            <person name="Chan A."/>
            <person name="Zhou S."/>
            <person name="Gentzbittel L."/>
            <person name="Childs K.L."/>
            <person name="Yandell M."/>
            <person name="Gundlach H."/>
            <person name="Mayer K.F."/>
            <person name="Schwartz D.C."/>
            <person name="Town C.D."/>
        </authorList>
    </citation>
    <scope>GENOME REANNOTATION</scope>
    <source>
        <strain evidence="3 4">cv. Jemalong A17</strain>
    </source>
</reference>
<evidence type="ECO:0000313" key="3">
    <source>
        <dbReference type="EnsemblPlants" id="AES93759"/>
    </source>
</evidence>
<dbReference type="AlphaFoldDB" id="G7K540"/>
<evidence type="ECO:0000313" key="4">
    <source>
        <dbReference type="Proteomes" id="UP000002051"/>
    </source>
</evidence>